<accession>A0A1B1DY36</accession>
<organism evidence="1 2">
    <name type="scientific">Plasmodium coatneyi</name>
    <dbReference type="NCBI Taxonomy" id="208452"/>
    <lineage>
        <taxon>Eukaryota</taxon>
        <taxon>Sar</taxon>
        <taxon>Alveolata</taxon>
        <taxon>Apicomplexa</taxon>
        <taxon>Aconoidasida</taxon>
        <taxon>Haemosporida</taxon>
        <taxon>Plasmodiidae</taxon>
        <taxon>Plasmodium</taxon>
    </lineage>
</organism>
<reference evidence="2" key="1">
    <citation type="submission" date="2016-06" db="EMBL/GenBank/DDBJ databases">
        <title>First high quality genome sequence of Plasmodium coatneyi using continuous long reads from single molecule, real-time sequencing.</title>
        <authorList>
            <person name="Chien J.-T."/>
            <person name="Pakala S.B."/>
            <person name="Geraldo J.A."/>
            <person name="Lapp S.A."/>
            <person name="Barnwell J.W."/>
            <person name="Kissinger J.C."/>
            <person name="Galinski M.R."/>
            <person name="Humphrey J.C."/>
        </authorList>
    </citation>
    <scope>NUCLEOTIDE SEQUENCE [LARGE SCALE GENOMIC DNA]</scope>
    <source>
        <strain evidence="2">Hackeri</strain>
    </source>
</reference>
<name>A0A1B1DY36_9APIC</name>
<dbReference type="VEuPathDB" id="PlasmoDB:PCOAH_00022990"/>
<dbReference type="OrthoDB" id="369686at2759"/>
<protein>
    <submittedName>
        <fullName evidence="1">Uncharacterized protein</fullName>
    </submittedName>
</protein>
<dbReference type="GeneID" id="30909025"/>
<evidence type="ECO:0000313" key="1">
    <source>
        <dbReference type="EMBL" id="ANQ07696.1"/>
    </source>
</evidence>
<keyword evidence="2" id="KW-1185">Reference proteome</keyword>
<proteinExistence type="predicted"/>
<dbReference type="Proteomes" id="UP000092716">
    <property type="component" value="Chromosome 8"/>
</dbReference>
<gene>
    <name evidence="1" type="ORF">PCOAH_00022990</name>
</gene>
<dbReference type="AlphaFoldDB" id="A0A1B1DY36"/>
<evidence type="ECO:0000313" key="2">
    <source>
        <dbReference type="Proteomes" id="UP000092716"/>
    </source>
</evidence>
<dbReference type="RefSeq" id="XP_019914391.1">
    <property type="nucleotide sequence ID" value="XM_020059106.1"/>
</dbReference>
<sequence length="354" mass="41587">MVEIKMRNGDVLITLGFEGEQKRFQKGVKSLVGILLKNLVFNLYYSLDRIKENSGIKRNDSGSSKMNSRRKLDKSKKNIEKCIDLCLVVLKTLQGDQYFFSQYVLENYSSINLSHNDKRREGKEKKNKNKFDDALLMYHSYSNSQPSKWKNRSTSRINGVCLNVDDTRKHSMFIGDKEVNSYVNKIVTIDSYIDKHKMYSKGEFICELNNFLNEFYLKKGPSNEDHARFRLAQKGEEKNIMDDDCVTNNLFSEYFNNCRRNNKLVNTLIKEVNLQSLRSFHRVLCKNINFIRIMHERSGKKSTLSDYELQLAKAEMMMNKLEKLEIESYGELVKWGILGKRLNMDIHWKIIKEL</sequence>
<dbReference type="EMBL" id="CP016246">
    <property type="protein sequence ID" value="ANQ07696.1"/>
    <property type="molecule type" value="Genomic_DNA"/>
</dbReference>
<dbReference type="KEGG" id="pcot:PCOAH_00022990"/>